<accession>A0AAQ3K6I1</accession>
<evidence type="ECO:0000256" key="8">
    <source>
        <dbReference type="SAM" id="MobiDB-lite"/>
    </source>
</evidence>
<proteinExistence type="inferred from homology"/>
<dbReference type="GO" id="GO:0003677">
    <property type="term" value="F:DNA binding"/>
    <property type="evidence" value="ECO:0007669"/>
    <property type="project" value="UniProtKB-KW"/>
</dbReference>
<dbReference type="PANTHER" id="PTHR31985">
    <property type="entry name" value="ETHYLENE-RESPONSIVE TRANSCRIPTION FACTOR ERF042-RELATED"/>
    <property type="match status" value="1"/>
</dbReference>
<reference evidence="10 11" key="1">
    <citation type="submission" date="2023-10" db="EMBL/GenBank/DDBJ databases">
        <title>Chromosome-scale genome assembly provides insights into flower coloration mechanisms of Canna indica.</title>
        <authorList>
            <person name="Li C."/>
        </authorList>
    </citation>
    <scope>NUCLEOTIDE SEQUENCE [LARGE SCALE GENOMIC DNA]</scope>
    <source>
        <tissue evidence="10">Flower</tissue>
    </source>
</reference>
<dbReference type="Proteomes" id="UP001327560">
    <property type="component" value="Chromosome 3"/>
</dbReference>
<evidence type="ECO:0000256" key="2">
    <source>
        <dbReference type="ARBA" id="ARBA00023015"/>
    </source>
</evidence>
<keyword evidence="6" id="KW-0539">Nucleus</keyword>
<evidence type="ECO:0000259" key="9">
    <source>
        <dbReference type="PROSITE" id="PS51032"/>
    </source>
</evidence>
<feature type="region of interest" description="Disordered" evidence="8">
    <location>
        <begin position="156"/>
        <end position="183"/>
    </location>
</feature>
<protein>
    <recommendedName>
        <fullName evidence="9">AP2/ERF domain-containing protein</fullName>
    </recommendedName>
</protein>
<feature type="region of interest" description="Disordered" evidence="8">
    <location>
        <begin position="99"/>
        <end position="144"/>
    </location>
</feature>
<keyword evidence="2" id="KW-0805">Transcription regulation</keyword>
<evidence type="ECO:0000256" key="5">
    <source>
        <dbReference type="ARBA" id="ARBA00023163"/>
    </source>
</evidence>
<keyword evidence="5" id="KW-0804">Transcription</keyword>
<comment type="similarity">
    <text evidence="7">Belongs to the AP2/ERF transcription factor family. ERF subfamily.</text>
</comment>
<evidence type="ECO:0000256" key="1">
    <source>
        <dbReference type="ARBA" id="ARBA00004123"/>
    </source>
</evidence>
<dbReference type="InterPro" id="IPR001471">
    <property type="entry name" value="AP2/ERF_dom"/>
</dbReference>
<keyword evidence="3" id="KW-0238">DNA-binding</keyword>
<dbReference type="SUPFAM" id="SSF54171">
    <property type="entry name" value="DNA-binding domain"/>
    <property type="match status" value="1"/>
</dbReference>
<feature type="compositionally biased region" description="Gly residues" evidence="8">
    <location>
        <begin position="113"/>
        <end position="129"/>
    </location>
</feature>
<dbReference type="InterPro" id="IPR036955">
    <property type="entry name" value="AP2/ERF_dom_sf"/>
</dbReference>
<keyword evidence="11" id="KW-1185">Reference proteome</keyword>
<dbReference type="GO" id="GO:0003700">
    <property type="term" value="F:DNA-binding transcription factor activity"/>
    <property type="evidence" value="ECO:0007669"/>
    <property type="project" value="InterPro"/>
</dbReference>
<dbReference type="InterPro" id="IPR051032">
    <property type="entry name" value="AP2/ERF_TF_ERF_subfamily"/>
</dbReference>
<dbReference type="InterPro" id="IPR016177">
    <property type="entry name" value="DNA-bd_dom_sf"/>
</dbReference>
<evidence type="ECO:0000256" key="7">
    <source>
        <dbReference type="ARBA" id="ARBA00024343"/>
    </source>
</evidence>
<evidence type="ECO:0000256" key="6">
    <source>
        <dbReference type="ARBA" id="ARBA00023242"/>
    </source>
</evidence>
<dbReference type="PRINTS" id="PR00367">
    <property type="entry name" value="ETHRSPELEMNT"/>
</dbReference>
<name>A0AAQ3K6I1_9LILI</name>
<dbReference type="PROSITE" id="PS51032">
    <property type="entry name" value="AP2_ERF"/>
    <property type="match status" value="1"/>
</dbReference>
<dbReference type="CDD" id="cd00018">
    <property type="entry name" value="AP2"/>
    <property type="match status" value="1"/>
</dbReference>
<sequence>MEKPDAGIERQVAPPPRYKGVRLRKWGKWVAEARYPNSRQRLWLGSFPTAEMAARAYDAAVYCLRGPGEALNFPDQPPNIPGAGSLSRFEILEAAARHAREGEAANRTEVEGGGKAAGEGEEGGSGVGNEGATSGEPSVELLPEFYDPAGLGGAGWSLWGGDGENDDDDGDIFGSFPLWNFSE</sequence>
<dbReference type="FunFam" id="3.30.730.10:FF:000001">
    <property type="entry name" value="Ethylene-responsive transcription factor 2"/>
    <property type="match status" value="1"/>
</dbReference>
<evidence type="ECO:0000256" key="3">
    <source>
        <dbReference type="ARBA" id="ARBA00023125"/>
    </source>
</evidence>
<gene>
    <name evidence="10" type="ORF">Cni_G11368</name>
</gene>
<dbReference type="Pfam" id="PF00847">
    <property type="entry name" value="AP2"/>
    <property type="match status" value="1"/>
</dbReference>
<evidence type="ECO:0000313" key="11">
    <source>
        <dbReference type="Proteomes" id="UP001327560"/>
    </source>
</evidence>
<evidence type="ECO:0000313" key="10">
    <source>
        <dbReference type="EMBL" id="WOL02649.1"/>
    </source>
</evidence>
<organism evidence="10 11">
    <name type="scientific">Canna indica</name>
    <name type="common">Indian-shot</name>
    <dbReference type="NCBI Taxonomy" id="4628"/>
    <lineage>
        <taxon>Eukaryota</taxon>
        <taxon>Viridiplantae</taxon>
        <taxon>Streptophyta</taxon>
        <taxon>Embryophyta</taxon>
        <taxon>Tracheophyta</taxon>
        <taxon>Spermatophyta</taxon>
        <taxon>Magnoliopsida</taxon>
        <taxon>Liliopsida</taxon>
        <taxon>Zingiberales</taxon>
        <taxon>Cannaceae</taxon>
        <taxon>Canna</taxon>
    </lineage>
</organism>
<dbReference type="GO" id="GO:0005634">
    <property type="term" value="C:nucleus"/>
    <property type="evidence" value="ECO:0007669"/>
    <property type="project" value="UniProtKB-SubCell"/>
</dbReference>
<keyword evidence="4" id="KW-0010">Activator</keyword>
<feature type="compositionally biased region" description="Basic and acidic residues" evidence="8">
    <location>
        <begin position="99"/>
        <end position="112"/>
    </location>
</feature>
<dbReference type="SMART" id="SM00380">
    <property type="entry name" value="AP2"/>
    <property type="match status" value="1"/>
</dbReference>
<dbReference type="Gene3D" id="3.30.730.10">
    <property type="entry name" value="AP2/ERF domain"/>
    <property type="match status" value="1"/>
</dbReference>
<evidence type="ECO:0000256" key="4">
    <source>
        <dbReference type="ARBA" id="ARBA00023159"/>
    </source>
</evidence>
<comment type="subcellular location">
    <subcellularLocation>
        <location evidence="1">Nucleus</location>
    </subcellularLocation>
</comment>
<feature type="domain" description="AP2/ERF" evidence="9">
    <location>
        <begin position="17"/>
        <end position="74"/>
    </location>
</feature>
<dbReference type="EMBL" id="CP136892">
    <property type="protein sequence ID" value="WOL02649.1"/>
    <property type="molecule type" value="Genomic_DNA"/>
</dbReference>
<dbReference type="AlphaFoldDB" id="A0AAQ3K6I1"/>
<dbReference type="PANTHER" id="PTHR31985:SF111">
    <property type="entry name" value="ETHYLENE-RESPONSIVE TRANSCRIPTION FACTOR ERF021"/>
    <property type="match status" value="1"/>
</dbReference>